<organism evidence="6 7">
    <name type="scientific">Polarella glacialis</name>
    <name type="common">Dinoflagellate</name>
    <dbReference type="NCBI Taxonomy" id="89957"/>
    <lineage>
        <taxon>Eukaryota</taxon>
        <taxon>Sar</taxon>
        <taxon>Alveolata</taxon>
        <taxon>Dinophyceae</taxon>
        <taxon>Suessiales</taxon>
        <taxon>Suessiaceae</taxon>
        <taxon>Polarella</taxon>
    </lineage>
</organism>
<evidence type="ECO:0000256" key="3">
    <source>
        <dbReference type="SAM" id="MobiDB-lite"/>
    </source>
</evidence>
<feature type="domain" description="VWFA" evidence="4">
    <location>
        <begin position="963"/>
        <end position="1159"/>
    </location>
</feature>
<proteinExistence type="predicted"/>
<dbReference type="SUPFAM" id="SSF53300">
    <property type="entry name" value="vWA-like"/>
    <property type="match status" value="1"/>
</dbReference>
<dbReference type="PROSITE" id="PS51196">
    <property type="entry name" value="SECA_MOTOR_DEAD"/>
    <property type="match status" value="1"/>
</dbReference>
<dbReference type="CDD" id="cd00198">
    <property type="entry name" value="vWFA"/>
    <property type="match status" value="1"/>
</dbReference>
<evidence type="ECO:0000313" key="7">
    <source>
        <dbReference type="Proteomes" id="UP000654075"/>
    </source>
</evidence>
<dbReference type="GO" id="GO:0005524">
    <property type="term" value="F:ATP binding"/>
    <property type="evidence" value="ECO:0007669"/>
    <property type="project" value="InterPro"/>
</dbReference>
<dbReference type="GO" id="GO:0017038">
    <property type="term" value="P:protein import"/>
    <property type="evidence" value="ECO:0007669"/>
    <property type="project" value="InterPro"/>
</dbReference>
<dbReference type="Gene3D" id="3.40.50.410">
    <property type="entry name" value="von Willebrand factor, type A domain"/>
    <property type="match status" value="1"/>
</dbReference>
<dbReference type="InterPro" id="IPR014018">
    <property type="entry name" value="SecA_motor_DEAD"/>
</dbReference>
<dbReference type="GO" id="GO:0006886">
    <property type="term" value="P:intracellular protein transport"/>
    <property type="evidence" value="ECO:0007669"/>
    <property type="project" value="InterPro"/>
</dbReference>
<evidence type="ECO:0000259" key="4">
    <source>
        <dbReference type="PROSITE" id="PS50234"/>
    </source>
</evidence>
<dbReference type="Proteomes" id="UP000654075">
    <property type="component" value="Unassembled WGS sequence"/>
</dbReference>
<evidence type="ECO:0000256" key="1">
    <source>
        <dbReference type="ARBA" id="ARBA00022927"/>
    </source>
</evidence>
<dbReference type="OrthoDB" id="427231at2759"/>
<dbReference type="EMBL" id="CAJNNV010031367">
    <property type="protein sequence ID" value="CAE8635892.1"/>
    <property type="molecule type" value="Genomic_DNA"/>
</dbReference>
<dbReference type="Pfam" id="PF13519">
    <property type="entry name" value="VWA_2"/>
    <property type="match status" value="1"/>
</dbReference>
<dbReference type="GO" id="GO:0016020">
    <property type="term" value="C:membrane"/>
    <property type="evidence" value="ECO:0007669"/>
    <property type="project" value="InterPro"/>
</dbReference>
<keyword evidence="1" id="KW-0653">Protein transport</keyword>
<dbReference type="InterPro" id="IPR011115">
    <property type="entry name" value="SecA_DEAD"/>
</dbReference>
<dbReference type="InterPro" id="IPR002035">
    <property type="entry name" value="VWF_A"/>
</dbReference>
<evidence type="ECO:0000259" key="5">
    <source>
        <dbReference type="PROSITE" id="PS51196"/>
    </source>
</evidence>
<gene>
    <name evidence="6" type="ORF">PGLA1383_LOCUS51465</name>
</gene>
<evidence type="ECO:0000256" key="2">
    <source>
        <dbReference type="ARBA" id="ARBA00023010"/>
    </source>
</evidence>
<dbReference type="Pfam" id="PF07517">
    <property type="entry name" value="SecA_DEAD"/>
    <property type="match status" value="1"/>
</dbReference>
<comment type="caution">
    <text evidence="6">The sequence shown here is derived from an EMBL/GenBank/DDBJ whole genome shotgun (WGS) entry which is preliminary data.</text>
</comment>
<feature type="domain" description="SecA family profile" evidence="5">
    <location>
        <begin position="160"/>
        <end position="859"/>
    </location>
</feature>
<sequence length="1173" mass="129909">MELGDLGKLELELEKWRAEVLSDRFGDCRGVVEAVVNMAKERFITWRDVEHTWKDVLREVERLPGSLQALTHQCQRLFRALKDSQLSKMDIRRSDPDSMEKALEVLLAWQERAMTCKNAVQRLIVRKVMNCRQLGPFDFADLDMCLQLIDRHEGGAHQVFLSRAKALVEDEAVAPKDLKALLSHIETMLFFLKYAKSEDLALTHQEFKKQARGLDPAVLSYLAWAEQEYGPGNELVHLSQSQSLMESNDVSTVLEAMRTSGARLRSPAPSAGGYPAAARQAAQSGGLNIFREIFYQWAVTMRKQFNLLVLPHHTQVVCLLAFQRFLEAPHQGSAAIRALIAQVGTGEGKSMIVAALAIYVVVALKKSVHVVVDDETLLERDFTTFKRLFDSFEVTDQSGRKQSMRAVLCVSEERHTAGKGDPSLATRVDPDAHICYCEAKHVQSFYAAIARNENRDFESYSGRVLILDEVDALVIDEEPNEPFVYPNSELSSMASEVAEALRSGNTSDQLSKLRSSGHPAAARVVNEVSKEWARGLTLVQGEDFVYFRESGRYCALQSGRANPKAWSLALECRNFQDGLGKDIVFQERLFVMSRPRVFRRYHRILGLSGSIGSEPERKFLKDTYRAQFFEVPPFLKTCRGSPFHEPMPAKLGSWEQSVYVEETREAQTDRIAEVALQARERVPVLIIARDRVHADNLVDAMRKAAQSRGLGTACEDVVRSLSRTLYESDPEQWKENLNRATMPLGERTGERDGRNASWRITVTDRRGGRGTDYRVDNPDVDAEGGLLLIPAVVPSSQREWIQFLGRTARQDRRGQYCAVLCSKDYATPSSKFGEQLPIAGPGLEAVQAILKWGDMETAERIKGSAALYNVGVRCNELCEEVFGRRPELLRDPAAREHLVDVCQRLRWMSVREVDEAFARLPGFDPREVPTEAADLGRPEQAPTVAAGSSAQIGKGGGSSAPKVVIFCLDWSASMKSNDTRTHLNRFQTCVQAIQRILRDQVRDCDHVGVVCFGPTVQTILPPTPKGQGAKAMQAKIAALQPSTAGGTCFYDAVLECLKMLGQPGSGVPPEATRWLVCLTDGDDLGSSRPNAQGQLVSQMLAGRSAPAGLNMVMITVGALKKENVQVIQSWVRHVSGSGGQGVHLGDKDASGIAKSFDVVAEFLAAEVGGATEC</sequence>
<dbReference type="SMART" id="SM00327">
    <property type="entry name" value="VWA"/>
    <property type="match status" value="1"/>
</dbReference>
<keyword evidence="7" id="KW-1185">Reference proteome</keyword>
<dbReference type="PANTHER" id="PTHR30612">
    <property type="entry name" value="SECA INNER MEMBRANE COMPONENT OF SEC PROTEIN SECRETION SYSTEM"/>
    <property type="match status" value="1"/>
</dbReference>
<protein>
    <recommendedName>
        <fullName evidence="8">Protein translocase subunit SecA</fullName>
    </recommendedName>
</protein>
<accession>A0A813HE59</accession>
<keyword evidence="2" id="KW-0811">Translocation</keyword>
<evidence type="ECO:0000313" key="6">
    <source>
        <dbReference type="EMBL" id="CAE8635892.1"/>
    </source>
</evidence>
<dbReference type="PROSITE" id="PS50234">
    <property type="entry name" value="VWFA"/>
    <property type="match status" value="1"/>
</dbReference>
<dbReference type="PANTHER" id="PTHR30612:SF0">
    <property type="entry name" value="CHLOROPLAST PROTEIN-TRANSPORTING ATPASE"/>
    <property type="match status" value="1"/>
</dbReference>
<dbReference type="InterPro" id="IPR000185">
    <property type="entry name" value="SecA"/>
</dbReference>
<dbReference type="InterPro" id="IPR027417">
    <property type="entry name" value="P-loop_NTPase"/>
</dbReference>
<dbReference type="Gene3D" id="3.40.50.300">
    <property type="entry name" value="P-loop containing nucleotide triphosphate hydrolases"/>
    <property type="match status" value="2"/>
</dbReference>
<name>A0A813HE59_POLGL</name>
<dbReference type="GO" id="GO:0006605">
    <property type="term" value="P:protein targeting"/>
    <property type="evidence" value="ECO:0007669"/>
    <property type="project" value="InterPro"/>
</dbReference>
<feature type="region of interest" description="Disordered" evidence="3">
    <location>
        <begin position="931"/>
        <end position="957"/>
    </location>
</feature>
<dbReference type="AlphaFoldDB" id="A0A813HE59"/>
<dbReference type="InterPro" id="IPR036465">
    <property type="entry name" value="vWFA_dom_sf"/>
</dbReference>
<evidence type="ECO:0008006" key="8">
    <source>
        <dbReference type="Google" id="ProtNLM"/>
    </source>
</evidence>
<reference evidence="6" key="1">
    <citation type="submission" date="2021-02" db="EMBL/GenBank/DDBJ databases">
        <authorList>
            <person name="Dougan E. K."/>
            <person name="Rhodes N."/>
            <person name="Thang M."/>
            <person name="Chan C."/>
        </authorList>
    </citation>
    <scope>NUCLEOTIDE SEQUENCE</scope>
</reference>
<keyword evidence="1" id="KW-0813">Transport</keyword>
<dbReference type="SUPFAM" id="SSF52540">
    <property type="entry name" value="P-loop containing nucleoside triphosphate hydrolases"/>
    <property type="match status" value="2"/>
</dbReference>